<evidence type="ECO:0000313" key="2">
    <source>
        <dbReference type="EMBL" id="CAB4568732.1"/>
    </source>
</evidence>
<dbReference type="Pfam" id="PF01066">
    <property type="entry name" value="CDP-OH_P_transf"/>
    <property type="match status" value="1"/>
</dbReference>
<proteinExistence type="predicted"/>
<dbReference type="EMBL" id="CAEZYN010000011">
    <property type="protein sequence ID" value="CAB4718101.1"/>
    <property type="molecule type" value="Genomic_DNA"/>
</dbReference>
<dbReference type="AlphaFoldDB" id="A0A6J6DXB7"/>
<dbReference type="InterPro" id="IPR000462">
    <property type="entry name" value="CDP-OH_P_trans"/>
</dbReference>
<evidence type="ECO:0000313" key="6">
    <source>
        <dbReference type="EMBL" id="CAB5105225.1"/>
    </source>
</evidence>
<dbReference type="EMBL" id="CAEZTE010000072">
    <property type="protein sequence ID" value="CAB4568732.1"/>
    <property type="molecule type" value="Genomic_DNA"/>
</dbReference>
<dbReference type="Gene3D" id="1.20.120.1760">
    <property type="match status" value="1"/>
</dbReference>
<dbReference type="EMBL" id="CAEZWC010000048">
    <property type="protein sequence ID" value="CAB4647499.1"/>
    <property type="molecule type" value="Genomic_DNA"/>
</dbReference>
<gene>
    <name evidence="2" type="ORF">UFOPK1599_00969</name>
    <name evidence="3" type="ORF">UFOPK2139_00134</name>
    <name evidence="4" type="ORF">UFOPK2179_00541</name>
    <name evidence="5" type="ORF">UFOPK2715_00237</name>
    <name evidence="6" type="ORF">UFOPK4420_00183</name>
</gene>
<accession>A0A6J6DXB7</accession>
<keyword evidence="1" id="KW-0472">Membrane</keyword>
<evidence type="ECO:0000313" key="3">
    <source>
        <dbReference type="EMBL" id="CAB4629491.1"/>
    </source>
</evidence>
<evidence type="ECO:0000256" key="1">
    <source>
        <dbReference type="SAM" id="Phobius"/>
    </source>
</evidence>
<dbReference type="EMBL" id="CAFBRU010000010">
    <property type="protein sequence ID" value="CAB5105225.1"/>
    <property type="molecule type" value="Genomic_DNA"/>
</dbReference>
<evidence type="ECO:0000313" key="4">
    <source>
        <dbReference type="EMBL" id="CAB4647499.1"/>
    </source>
</evidence>
<keyword evidence="1" id="KW-0812">Transmembrane</keyword>
<feature type="transmembrane region" description="Helical" evidence="1">
    <location>
        <begin position="108"/>
        <end position="133"/>
    </location>
</feature>
<organism evidence="2">
    <name type="scientific">freshwater metagenome</name>
    <dbReference type="NCBI Taxonomy" id="449393"/>
    <lineage>
        <taxon>unclassified sequences</taxon>
        <taxon>metagenomes</taxon>
        <taxon>ecological metagenomes</taxon>
    </lineage>
</organism>
<dbReference type="InterPro" id="IPR043130">
    <property type="entry name" value="CDP-OH_PTrfase_TM_dom"/>
</dbReference>
<keyword evidence="1" id="KW-1133">Transmembrane helix</keyword>
<feature type="transmembrane region" description="Helical" evidence="1">
    <location>
        <begin position="17"/>
        <end position="37"/>
    </location>
</feature>
<dbReference type="GO" id="GO:0008654">
    <property type="term" value="P:phospholipid biosynthetic process"/>
    <property type="evidence" value="ECO:0007669"/>
    <property type="project" value="InterPro"/>
</dbReference>
<sequence length="205" mass="23053">MRKNDFLNHWSRLHGNAPISGVVKAWLSISFIVARVLCKLKISANLLTILGLLFAALLYLFGKEVWSPIFLVLSLMADGIDGSMAIISGKASKFGSLLDSVVDRISEVLWVLVLYKIGIDQEVLLLIVIMAFIQEYLRGRSGGLGLTDIGIVTIAERPVRASFVFIILIFFHLNFANIIFIAYLWMIFQIVSIITITKYLRSKFR</sequence>
<feature type="transmembrane region" description="Helical" evidence="1">
    <location>
        <begin position="44"/>
        <end position="62"/>
    </location>
</feature>
<feature type="transmembrane region" description="Helical" evidence="1">
    <location>
        <begin position="163"/>
        <end position="196"/>
    </location>
</feature>
<dbReference type="GO" id="GO:0016020">
    <property type="term" value="C:membrane"/>
    <property type="evidence" value="ECO:0007669"/>
    <property type="project" value="InterPro"/>
</dbReference>
<feature type="transmembrane region" description="Helical" evidence="1">
    <location>
        <begin position="68"/>
        <end position="87"/>
    </location>
</feature>
<protein>
    <submittedName>
        <fullName evidence="2">Unannotated protein</fullName>
    </submittedName>
</protein>
<reference evidence="2" key="1">
    <citation type="submission" date="2020-05" db="EMBL/GenBank/DDBJ databases">
        <authorList>
            <person name="Chiriac C."/>
            <person name="Salcher M."/>
            <person name="Ghai R."/>
            <person name="Kavagutti S V."/>
        </authorList>
    </citation>
    <scope>NUCLEOTIDE SEQUENCE</scope>
</reference>
<dbReference type="GO" id="GO:0016780">
    <property type="term" value="F:phosphotransferase activity, for other substituted phosphate groups"/>
    <property type="evidence" value="ECO:0007669"/>
    <property type="project" value="InterPro"/>
</dbReference>
<name>A0A6J6DXB7_9ZZZZ</name>
<evidence type="ECO:0000313" key="5">
    <source>
        <dbReference type="EMBL" id="CAB4718101.1"/>
    </source>
</evidence>
<dbReference type="EMBL" id="CAEZVR010000012">
    <property type="protein sequence ID" value="CAB4629491.1"/>
    <property type="molecule type" value="Genomic_DNA"/>
</dbReference>